<dbReference type="EMBL" id="LZKJ01000199">
    <property type="protein sequence ID" value="OBI40384.1"/>
    <property type="molecule type" value="Genomic_DNA"/>
</dbReference>
<keyword evidence="1" id="KW-0472">Membrane</keyword>
<dbReference type="AlphaFoldDB" id="A0A1A2YQ71"/>
<evidence type="ECO:0000256" key="1">
    <source>
        <dbReference type="SAM" id="Phobius"/>
    </source>
</evidence>
<feature type="transmembrane region" description="Helical" evidence="1">
    <location>
        <begin position="30"/>
        <end position="48"/>
    </location>
</feature>
<dbReference type="PANTHER" id="PTHR35335:SF1">
    <property type="entry name" value="UPF0716 PROTEIN FXSA"/>
    <property type="match status" value="1"/>
</dbReference>
<feature type="transmembrane region" description="Helical" evidence="1">
    <location>
        <begin position="68"/>
        <end position="92"/>
    </location>
</feature>
<evidence type="ECO:0000313" key="2">
    <source>
        <dbReference type="EMBL" id="OBI40384.1"/>
    </source>
</evidence>
<comment type="caution">
    <text evidence="2">The sequence shown here is derived from an EMBL/GenBank/DDBJ whole genome shotgun (WGS) entry which is preliminary data.</text>
</comment>
<dbReference type="PANTHER" id="PTHR35335">
    <property type="entry name" value="UPF0716 PROTEIN FXSA"/>
    <property type="match status" value="1"/>
</dbReference>
<organism evidence="2 3">
    <name type="scientific">Mycobacterium kyorinense</name>
    <dbReference type="NCBI Taxonomy" id="487514"/>
    <lineage>
        <taxon>Bacteria</taxon>
        <taxon>Bacillati</taxon>
        <taxon>Actinomycetota</taxon>
        <taxon>Actinomycetes</taxon>
        <taxon>Mycobacteriales</taxon>
        <taxon>Mycobacteriaceae</taxon>
        <taxon>Mycobacterium</taxon>
    </lineage>
</organism>
<accession>A0A1A2YQ71</accession>
<feature type="transmembrane region" description="Helical" evidence="1">
    <location>
        <begin position="6"/>
        <end position="23"/>
    </location>
</feature>
<dbReference type="GO" id="GO:0016020">
    <property type="term" value="C:membrane"/>
    <property type="evidence" value="ECO:0007669"/>
    <property type="project" value="InterPro"/>
</dbReference>
<dbReference type="Pfam" id="PF04186">
    <property type="entry name" value="FxsA"/>
    <property type="match status" value="1"/>
</dbReference>
<sequence length="155" mass="16187">MVSRLFFVYVVVELAVVVALASTIGLGWTLLVLLGTFVIGTALAGRQLKRQLTRARTAPGGAVTDSALIALGTMLVVVPGLVTTAAGVLLLLPPTRAAARPLLTAMAARRIGQPLITVTTLGGDRVTRSPRDDVIDGEVIDVTDVQPPAFPSRHD</sequence>
<protein>
    <submittedName>
        <fullName evidence="2">Membrane protein FxsA</fullName>
    </submittedName>
</protein>
<reference evidence="3" key="1">
    <citation type="submission" date="2016-06" db="EMBL/GenBank/DDBJ databases">
        <authorList>
            <person name="Sutton G."/>
            <person name="Brinkac L."/>
            <person name="Sanka R."/>
            <person name="Adams M."/>
            <person name="Lau E."/>
            <person name="Sam S."/>
            <person name="Sreng N."/>
            <person name="Him V."/>
            <person name="Kerleguer A."/>
            <person name="Cheng S."/>
        </authorList>
    </citation>
    <scope>NUCLEOTIDE SEQUENCE [LARGE SCALE GENOMIC DNA]</scope>
    <source>
        <strain evidence="3">E861</strain>
    </source>
</reference>
<keyword evidence="1" id="KW-0812">Transmembrane</keyword>
<dbReference type="OrthoDB" id="4641426at2"/>
<dbReference type="InterPro" id="IPR007313">
    <property type="entry name" value="FxsA"/>
</dbReference>
<dbReference type="Proteomes" id="UP000093592">
    <property type="component" value="Unassembled WGS sequence"/>
</dbReference>
<dbReference type="RefSeq" id="WP_065016463.1">
    <property type="nucleotide sequence ID" value="NZ_LZKJ01000199.1"/>
</dbReference>
<keyword evidence="1" id="KW-1133">Transmembrane helix</keyword>
<gene>
    <name evidence="2" type="ORF">A5707_09600</name>
</gene>
<dbReference type="NCBIfam" id="NF008528">
    <property type="entry name" value="PRK11463.1-2"/>
    <property type="match status" value="1"/>
</dbReference>
<proteinExistence type="predicted"/>
<name>A0A1A2YQ71_9MYCO</name>
<evidence type="ECO:0000313" key="3">
    <source>
        <dbReference type="Proteomes" id="UP000093592"/>
    </source>
</evidence>